<dbReference type="RefSeq" id="WP_015498137.1">
    <property type="nucleotide sequence ID" value="NC_020911.1"/>
</dbReference>
<dbReference type="HOGENOM" id="CLU_088208_0_0_5"/>
<dbReference type="KEGG" id="oat:OAN307_c03200"/>
<gene>
    <name evidence="2" type="ORF">OAN307_c03200</name>
</gene>
<evidence type="ECO:0000313" key="3">
    <source>
        <dbReference type="Proteomes" id="UP000005307"/>
    </source>
</evidence>
<dbReference type="OrthoDB" id="7838347at2"/>
<dbReference type="EMBL" id="CP003740">
    <property type="protein sequence ID" value="AGI66079.1"/>
    <property type="molecule type" value="Genomic_DNA"/>
</dbReference>
<organism evidence="2 3">
    <name type="scientific">Octadecabacter antarcticus 307</name>
    <dbReference type="NCBI Taxonomy" id="391626"/>
    <lineage>
        <taxon>Bacteria</taxon>
        <taxon>Pseudomonadati</taxon>
        <taxon>Pseudomonadota</taxon>
        <taxon>Alphaproteobacteria</taxon>
        <taxon>Rhodobacterales</taxon>
        <taxon>Roseobacteraceae</taxon>
        <taxon>Octadecabacter</taxon>
    </lineage>
</organism>
<dbReference type="Pfam" id="PF20078">
    <property type="entry name" value="DUF6473"/>
    <property type="match status" value="1"/>
</dbReference>
<sequence length="272" mass="29835">MKTDMIPRGVLRLTRCNYGLSKLPFRGPLRPTGGRYVAFLGGSETFGKYIPVPFPDRIETAIGEVCVNLGCQSAGPDAFLHDTAVQSLCHDAAAIVIQLFGATRLSNSFYKVHPRRNDRFIAPTDQLIALYPEVDFAEISFTGHLIARLHAVDNERLLLVRDHLTKTWVRRMKTLVGLAKGPVFLLWLASRAPQDASMGIRPSSHPAFVTRKMIEALRPYVAGIIEVVAERGTTDGMLFAPLDTLAAEEMLGIKAHEAAAKALRAPLIHALG</sequence>
<accession>M9R0D7</accession>
<keyword evidence="3" id="KW-1185">Reference proteome</keyword>
<proteinExistence type="predicted"/>
<name>M9R0D7_9RHOB</name>
<dbReference type="STRING" id="391626.OAN307_c03200"/>
<dbReference type="eggNOG" id="ENOG502Z950">
    <property type="taxonomic scope" value="Bacteria"/>
</dbReference>
<dbReference type="InterPro" id="IPR045524">
    <property type="entry name" value="DUF6473"/>
</dbReference>
<evidence type="ECO:0000259" key="1">
    <source>
        <dbReference type="Pfam" id="PF20078"/>
    </source>
</evidence>
<feature type="domain" description="DUF6473" evidence="1">
    <location>
        <begin position="1"/>
        <end position="267"/>
    </location>
</feature>
<dbReference type="Proteomes" id="UP000005307">
    <property type="component" value="Chromosome"/>
</dbReference>
<reference evidence="2 3" key="1">
    <citation type="journal article" date="2013" name="PLoS ONE">
        <title>Poles Apart: Arctic and Antarctic Octadecabacter strains Share High Genome Plasticity and a New Type of Xanthorhodopsin.</title>
        <authorList>
            <person name="Vollmers J."/>
            <person name="Voget S."/>
            <person name="Dietrich S."/>
            <person name="Gollnow K."/>
            <person name="Smits M."/>
            <person name="Meyer K."/>
            <person name="Brinkhoff T."/>
            <person name="Simon M."/>
            <person name="Daniel R."/>
        </authorList>
    </citation>
    <scope>NUCLEOTIDE SEQUENCE [LARGE SCALE GENOMIC DNA]</scope>
    <source>
        <strain evidence="2 3">307</strain>
    </source>
</reference>
<protein>
    <recommendedName>
        <fullName evidence="1">DUF6473 domain-containing protein</fullName>
    </recommendedName>
</protein>
<dbReference type="AlphaFoldDB" id="M9R0D7"/>
<evidence type="ECO:0000313" key="2">
    <source>
        <dbReference type="EMBL" id="AGI66079.1"/>
    </source>
</evidence>